<keyword evidence="3" id="KW-1185">Reference proteome</keyword>
<dbReference type="Pfam" id="PF16976">
    <property type="entry name" value="RcpC"/>
    <property type="match status" value="1"/>
</dbReference>
<dbReference type="InterPro" id="IPR013974">
    <property type="entry name" value="SAF"/>
</dbReference>
<evidence type="ECO:0000259" key="1">
    <source>
        <dbReference type="SMART" id="SM00858"/>
    </source>
</evidence>
<dbReference type="InterPro" id="IPR017592">
    <property type="entry name" value="Pilus_assmbl_Flp-typ_CpaB"/>
</dbReference>
<evidence type="ECO:0000313" key="3">
    <source>
        <dbReference type="Proteomes" id="UP001209535"/>
    </source>
</evidence>
<dbReference type="Pfam" id="PF08666">
    <property type="entry name" value="SAF"/>
    <property type="match status" value="1"/>
</dbReference>
<dbReference type="CDD" id="cd11614">
    <property type="entry name" value="SAF_CpaB_FlgA_like"/>
    <property type="match status" value="1"/>
</dbReference>
<reference evidence="2 3" key="1">
    <citation type="submission" date="2022-10" db="EMBL/GenBank/DDBJ databases">
        <title>Defluviimonas sp. nov., isolated from ocean surface sediments.</title>
        <authorList>
            <person name="He W."/>
            <person name="Wang L."/>
            <person name="Zhang D.-F."/>
        </authorList>
    </citation>
    <scope>NUCLEOTIDE SEQUENCE [LARGE SCALE GENOMIC DNA]</scope>
    <source>
        <strain evidence="2 3">WL0024</strain>
    </source>
</reference>
<evidence type="ECO:0000313" key="2">
    <source>
        <dbReference type="EMBL" id="MCU9847838.1"/>
    </source>
</evidence>
<dbReference type="EMBL" id="JAOVQO010000006">
    <property type="protein sequence ID" value="MCU9847838.1"/>
    <property type="molecule type" value="Genomic_DNA"/>
</dbReference>
<organism evidence="2 3">
    <name type="scientific">Albidovulum salinarum</name>
    <dbReference type="NCBI Taxonomy" id="2984153"/>
    <lineage>
        <taxon>Bacteria</taxon>
        <taxon>Pseudomonadati</taxon>
        <taxon>Pseudomonadota</taxon>
        <taxon>Alphaproteobacteria</taxon>
        <taxon>Rhodobacterales</taxon>
        <taxon>Paracoccaceae</taxon>
        <taxon>Albidovulum</taxon>
    </lineage>
</organism>
<protein>
    <submittedName>
        <fullName evidence="2">Flp pilus assembly protein CpaB</fullName>
    </submittedName>
</protein>
<comment type="caution">
    <text evidence="2">The sequence shown here is derived from an EMBL/GenBank/DDBJ whole genome shotgun (WGS) entry which is preliminary data.</text>
</comment>
<proteinExistence type="predicted"/>
<dbReference type="SMART" id="SM00858">
    <property type="entry name" value="SAF"/>
    <property type="match status" value="1"/>
</dbReference>
<dbReference type="Proteomes" id="UP001209535">
    <property type="component" value="Unassembled WGS sequence"/>
</dbReference>
<feature type="domain" description="SAF" evidence="1">
    <location>
        <begin position="43"/>
        <end position="111"/>
    </location>
</feature>
<accession>A0ABT2X1M3</accession>
<dbReference type="RefSeq" id="WP_263334692.1">
    <property type="nucleotide sequence ID" value="NZ_JAOVQO010000006.1"/>
</dbReference>
<name>A0ABT2X1M3_9RHOB</name>
<sequence>MGTRSILIAVLGVAVAGGSAFGAREYINQSKATAETDPAAALVSVIVAGRDISFGQPIQPQALQVIAWPRAALPPGAITDLDQLVAKPGMPPRRATRAMAQGELVLASKVSNFGDKVTIVQSLRENTRAMAIKVAAETAVGGFVTPGDAVDIVLTQGGGAELRAVTILQNIRILGVDQDANEQTDQPGIAQTVTVEVTPEESQKLALAQKAGTLSLSLRSIDNIADKPLDSIRLTDLMQDKSPVPEAITKTTIRVRRGSTVEDVEVQ</sequence>
<dbReference type="NCBIfam" id="TIGR03177">
    <property type="entry name" value="pilus_cpaB"/>
    <property type="match status" value="1"/>
</dbReference>
<dbReference type="InterPro" id="IPR031571">
    <property type="entry name" value="RcpC_dom"/>
</dbReference>
<gene>
    <name evidence="2" type="primary">cpaB</name>
    <name evidence="2" type="ORF">OEZ60_07445</name>
</gene>